<proteinExistence type="predicted"/>
<protein>
    <submittedName>
        <fullName evidence="1">Uncharacterized protein</fullName>
    </submittedName>
</protein>
<name>A0ABR6EV81_9SPHI</name>
<evidence type="ECO:0000313" key="2">
    <source>
        <dbReference type="Proteomes" id="UP000636110"/>
    </source>
</evidence>
<sequence>MTLLQLKDYFEDYAKKHVELRHDPTDDQKITFYCLNTEDKANDYIRSAPMDLVMLLMPYDKAQTPPSGENYNWDKSMCFFILKRCDINDNDSIIEAQSQCEVIADDFCTVMIADRTTKLTSLVSGSITMSPIGPVVNEHYGYICMFNVVDSFNHYVDPNRWQL</sequence>
<dbReference type="Proteomes" id="UP000636110">
    <property type="component" value="Unassembled WGS sequence"/>
</dbReference>
<comment type="caution">
    <text evidence="1">The sequence shown here is derived from an EMBL/GenBank/DDBJ whole genome shotgun (WGS) entry which is preliminary data.</text>
</comment>
<gene>
    <name evidence="1" type="ORF">GM920_09690</name>
</gene>
<dbReference type="RefSeq" id="WP_182956335.1">
    <property type="nucleotide sequence ID" value="NZ_WNXC01000002.1"/>
</dbReference>
<accession>A0ABR6EV81</accession>
<evidence type="ECO:0000313" key="1">
    <source>
        <dbReference type="EMBL" id="MBB2149179.1"/>
    </source>
</evidence>
<dbReference type="EMBL" id="WNXC01000002">
    <property type="protein sequence ID" value="MBB2149179.1"/>
    <property type="molecule type" value="Genomic_DNA"/>
</dbReference>
<organism evidence="1 2">
    <name type="scientific">Pedobacter gandavensis</name>
    <dbReference type="NCBI Taxonomy" id="2679963"/>
    <lineage>
        <taxon>Bacteria</taxon>
        <taxon>Pseudomonadati</taxon>
        <taxon>Bacteroidota</taxon>
        <taxon>Sphingobacteriia</taxon>
        <taxon>Sphingobacteriales</taxon>
        <taxon>Sphingobacteriaceae</taxon>
        <taxon>Pedobacter</taxon>
    </lineage>
</organism>
<reference evidence="1 2" key="1">
    <citation type="submission" date="2019-11" db="EMBL/GenBank/DDBJ databases">
        <title>Description of Pedobacter sp. LMG 31462T.</title>
        <authorList>
            <person name="Carlier A."/>
            <person name="Qi S."/>
            <person name="Vandamme P."/>
        </authorList>
    </citation>
    <scope>NUCLEOTIDE SEQUENCE [LARGE SCALE GENOMIC DNA]</scope>
    <source>
        <strain evidence="1 2">LMG 31462</strain>
    </source>
</reference>
<keyword evidence="2" id="KW-1185">Reference proteome</keyword>